<dbReference type="InterPro" id="IPR023296">
    <property type="entry name" value="Glyco_hydro_beta-prop_sf"/>
</dbReference>
<evidence type="ECO:0000313" key="9">
    <source>
        <dbReference type="Proteomes" id="UP000287394"/>
    </source>
</evidence>
<dbReference type="SUPFAM" id="SSF75005">
    <property type="entry name" value="Arabinanase/levansucrase/invertase"/>
    <property type="match status" value="1"/>
</dbReference>
<dbReference type="InterPro" id="IPR005193">
    <property type="entry name" value="GH62_arabinosidase"/>
</dbReference>
<dbReference type="GO" id="GO:0046373">
    <property type="term" value="P:L-arabinose metabolic process"/>
    <property type="evidence" value="ECO:0007669"/>
    <property type="project" value="InterPro"/>
</dbReference>
<dbReference type="Pfam" id="PF03664">
    <property type="entry name" value="Glyco_hydro_62"/>
    <property type="match status" value="1"/>
</dbReference>
<sequence length="369" mass="41326">MSAGHRFDGEQERDVKFSPWIAAGLGAALALTIAGARRASADPEARDRAIQKLMAGDLSWTATEPLAGPLDQGGDHFYSIKDPSFVWAKGRWHVFCTVRGKNRPQQIEYLTFKDWSDVGAGERRLLPITDDYFCAPEVFYFAPQKKWCLLYQYSPGSKVDANRVPALSTNSDVGNWRGWTKPEPLYDSASAAAVKFAGSWIDFWIICDDANAYLFFTRDNGEMYRAQTRLADFPRGWSEPVLTIKGDIFEAGHTYKVKGTDQYLTVIEALGPGKRYYKAYSAKTLDGEWTPVAATWDKPFASQNNVAQPAGQWTESISHGELFRDGIDQHLEVDPLGLRMLIQGVDAEGYAKDYGQIPWRLAILQSNLK</sequence>
<dbReference type="EMBL" id="AP025739">
    <property type="protein sequence ID" value="BDI30054.1"/>
    <property type="molecule type" value="Genomic_DNA"/>
</dbReference>
<comment type="subcellular location">
    <subcellularLocation>
        <location evidence="2">Secreted</location>
    </subcellularLocation>
</comment>
<gene>
    <name evidence="8" type="ORF">CCAX7_21050</name>
</gene>
<evidence type="ECO:0000256" key="3">
    <source>
        <dbReference type="ARBA" id="ARBA00012670"/>
    </source>
</evidence>
<evidence type="ECO:0000256" key="4">
    <source>
        <dbReference type="ARBA" id="ARBA00022525"/>
    </source>
</evidence>
<accession>A0A9N7Q9R6</accession>
<name>A0A9N7Q9R6_9BACT</name>
<dbReference type="PANTHER" id="PTHR40631:SF2">
    <property type="entry name" value="ALPHA-L-ARABINOFURANOSIDASE"/>
    <property type="match status" value="1"/>
</dbReference>
<comment type="catalytic activity">
    <reaction evidence="1">
        <text>Hydrolysis of terminal non-reducing alpha-L-arabinofuranoside residues in alpha-L-arabinosides.</text>
        <dbReference type="EC" id="3.2.1.55"/>
    </reaction>
</comment>
<keyword evidence="5" id="KW-0732">Signal</keyword>
<dbReference type="Proteomes" id="UP000287394">
    <property type="component" value="Chromosome"/>
</dbReference>
<dbReference type="CDD" id="cd08987">
    <property type="entry name" value="GH62"/>
    <property type="match status" value="1"/>
</dbReference>
<dbReference type="KEGG" id="ccot:CCAX7_21050"/>
<dbReference type="EC" id="3.2.1.55" evidence="3"/>
<dbReference type="AlphaFoldDB" id="A0A9N7Q9R6"/>
<dbReference type="GO" id="GO:0005576">
    <property type="term" value="C:extracellular region"/>
    <property type="evidence" value="ECO:0007669"/>
    <property type="project" value="UniProtKB-SubCell"/>
</dbReference>
<dbReference type="Gene3D" id="2.115.10.20">
    <property type="entry name" value="Glycosyl hydrolase domain, family 43"/>
    <property type="match status" value="1"/>
</dbReference>
<proteinExistence type="predicted"/>
<keyword evidence="6" id="KW-0378">Hydrolase</keyword>
<keyword evidence="9" id="KW-1185">Reference proteome</keyword>
<protein>
    <recommendedName>
        <fullName evidence="3">non-reducing end alpha-L-arabinofuranosidase</fullName>
        <ecNumber evidence="3">3.2.1.55</ecNumber>
    </recommendedName>
</protein>
<evidence type="ECO:0000256" key="5">
    <source>
        <dbReference type="ARBA" id="ARBA00022729"/>
    </source>
</evidence>
<evidence type="ECO:0000256" key="7">
    <source>
        <dbReference type="ARBA" id="ARBA00023295"/>
    </source>
</evidence>
<dbReference type="PANTHER" id="PTHR40631">
    <property type="entry name" value="ALPHA-L-ARABINOFURANOSIDASE AXHA-2-RELATED"/>
    <property type="match status" value="1"/>
</dbReference>
<evidence type="ECO:0000256" key="6">
    <source>
        <dbReference type="ARBA" id="ARBA00022801"/>
    </source>
</evidence>
<dbReference type="GO" id="GO:0046556">
    <property type="term" value="F:alpha-L-arabinofuranosidase activity"/>
    <property type="evidence" value="ECO:0007669"/>
    <property type="project" value="UniProtKB-EC"/>
</dbReference>
<keyword evidence="4" id="KW-0964">Secreted</keyword>
<reference evidence="8 9" key="1">
    <citation type="journal article" date="2019" name="Int. J. Syst. Evol. Microbiol.">
        <title>Capsulimonas corticalis gen. nov., sp. nov., an aerobic capsulated bacterium, of a novel bacterial order, Capsulimonadales ord. nov., of the class Armatimonadia of the phylum Armatimonadetes.</title>
        <authorList>
            <person name="Li J."/>
            <person name="Kudo C."/>
            <person name="Tonouchi A."/>
        </authorList>
    </citation>
    <scope>NUCLEOTIDE SEQUENCE [LARGE SCALE GENOMIC DNA]</scope>
    <source>
        <strain evidence="8 9">AX-7</strain>
    </source>
</reference>
<keyword evidence="7" id="KW-0326">Glycosidase</keyword>
<organism evidence="8 9">
    <name type="scientific">Capsulimonas corticalis</name>
    <dbReference type="NCBI Taxonomy" id="2219043"/>
    <lineage>
        <taxon>Bacteria</taxon>
        <taxon>Bacillati</taxon>
        <taxon>Armatimonadota</taxon>
        <taxon>Armatimonadia</taxon>
        <taxon>Capsulimonadales</taxon>
        <taxon>Capsulimonadaceae</taxon>
        <taxon>Capsulimonas</taxon>
    </lineage>
</organism>
<evidence type="ECO:0000256" key="2">
    <source>
        <dbReference type="ARBA" id="ARBA00004613"/>
    </source>
</evidence>
<evidence type="ECO:0000256" key="1">
    <source>
        <dbReference type="ARBA" id="ARBA00001462"/>
    </source>
</evidence>
<evidence type="ECO:0000313" key="8">
    <source>
        <dbReference type="EMBL" id="BDI30054.1"/>
    </source>
</evidence>